<organism evidence="2 3">
    <name type="scientific">Brachionus plicatilis</name>
    <name type="common">Marine rotifer</name>
    <name type="synonym">Brachionus muelleri</name>
    <dbReference type="NCBI Taxonomy" id="10195"/>
    <lineage>
        <taxon>Eukaryota</taxon>
        <taxon>Metazoa</taxon>
        <taxon>Spiralia</taxon>
        <taxon>Gnathifera</taxon>
        <taxon>Rotifera</taxon>
        <taxon>Eurotatoria</taxon>
        <taxon>Monogononta</taxon>
        <taxon>Pseudotrocha</taxon>
        <taxon>Ploima</taxon>
        <taxon>Brachionidae</taxon>
        <taxon>Brachionus</taxon>
    </lineage>
</organism>
<name>A0A3M7PJL9_BRAPC</name>
<reference evidence="2 3" key="1">
    <citation type="journal article" date="2018" name="Sci. Rep.">
        <title>Genomic signatures of local adaptation to the degree of environmental predictability in rotifers.</title>
        <authorList>
            <person name="Franch-Gras L."/>
            <person name="Hahn C."/>
            <person name="Garcia-Roger E.M."/>
            <person name="Carmona M.J."/>
            <person name="Serra M."/>
            <person name="Gomez A."/>
        </authorList>
    </citation>
    <scope>NUCLEOTIDE SEQUENCE [LARGE SCALE GENOMIC DNA]</scope>
    <source>
        <strain evidence="2">HYR1</strain>
    </source>
</reference>
<dbReference type="Proteomes" id="UP000276133">
    <property type="component" value="Unassembled WGS sequence"/>
</dbReference>
<feature type="coiled-coil region" evidence="1">
    <location>
        <begin position="35"/>
        <end position="62"/>
    </location>
</feature>
<protein>
    <submittedName>
        <fullName evidence="2">Uncharacterized protein</fullName>
    </submittedName>
</protein>
<dbReference type="AlphaFoldDB" id="A0A3M7PJL9"/>
<sequence length="88" mass="10011">MKIEMTKLTAGQEGQMATMIAEAFKKVKLEENPKMDEVLEKLKTLGEENDALRVEFDQLKEKMTKLDGSAETTSVVIVQDSDNFWKEV</sequence>
<keyword evidence="3" id="KW-1185">Reference proteome</keyword>
<proteinExistence type="predicted"/>
<keyword evidence="1" id="KW-0175">Coiled coil</keyword>
<gene>
    <name evidence="2" type="ORF">BpHYR1_022879</name>
</gene>
<accession>A0A3M7PJL9</accession>
<evidence type="ECO:0000313" key="2">
    <source>
        <dbReference type="EMBL" id="RMZ99269.1"/>
    </source>
</evidence>
<feature type="non-terminal residue" evidence="2">
    <location>
        <position position="88"/>
    </location>
</feature>
<evidence type="ECO:0000313" key="3">
    <source>
        <dbReference type="Proteomes" id="UP000276133"/>
    </source>
</evidence>
<comment type="caution">
    <text evidence="2">The sequence shown here is derived from an EMBL/GenBank/DDBJ whole genome shotgun (WGS) entry which is preliminary data.</text>
</comment>
<evidence type="ECO:0000256" key="1">
    <source>
        <dbReference type="SAM" id="Coils"/>
    </source>
</evidence>
<dbReference type="EMBL" id="REGN01010318">
    <property type="protein sequence ID" value="RMZ99269.1"/>
    <property type="molecule type" value="Genomic_DNA"/>
</dbReference>